<dbReference type="NCBIfam" id="TIGR00536">
    <property type="entry name" value="hemK_fam"/>
    <property type="match status" value="1"/>
</dbReference>
<dbReference type="InterPro" id="IPR029063">
    <property type="entry name" value="SAM-dependent_MTases_sf"/>
</dbReference>
<dbReference type="Pfam" id="PF17827">
    <property type="entry name" value="PrmC_N"/>
    <property type="match status" value="1"/>
</dbReference>
<dbReference type="GO" id="GO:0003676">
    <property type="term" value="F:nucleic acid binding"/>
    <property type="evidence" value="ECO:0007669"/>
    <property type="project" value="InterPro"/>
</dbReference>
<dbReference type="InterPro" id="IPR050320">
    <property type="entry name" value="N5-glutamine_MTase"/>
</dbReference>
<dbReference type="Pfam" id="PF05175">
    <property type="entry name" value="MTS"/>
    <property type="match status" value="1"/>
</dbReference>
<feature type="binding site" evidence="5">
    <location>
        <position position="153"/>
    </location>
    <ligand>
        <name>S-adenosyl-L-methionine</name>
        <dbReference type="ChEBI" id="CHEBI:59789"/>
    </ligand>
</feature>
<evidence type="ECO:0000256" key="4">
    <source>
        <dbReference type="ARBA" id="ARBA00048391"/>
    </source>
</evidence>
<dbReference type="SUPFAM" id="SSF53335">
    <property type="entry name" value="S-adenosyl-L-methionine-dependent methyltransferases"/>
    <property type="match status" value="1"/>
</dbReference>
<comment type="catalytic activity">
    <reaction evidence="4 5">
        <text>L-glutaminyl-[peptide chain release factor] + S-adenosyl-L-methionine = N(5)-methyl-L-glutaminyl-[peptide chain release factor] + S-adenosyl-L-homocysteine + H(+)</text>
        <dbReference type="Rhea" id="RHEA:42896"/>
        <dbReference type="Rhea" id="RHEA-COMP:10271"/>
        <dbReference type="Rhea" id="RHEA-COMP:10272"/>
        <dbReference type="ChEBI" id="CHEBI:15378"/>
        <dbReference type="ChEBI" id="CHEBI:30011"/>
        <dbReference type="ChEBI" id="CHEBI:57856"/>
        <dbReference type="ChEBI" id="CHEBI:59789"/>
        <dbReference type="ChEBI" id="CHEBI:61891"/>
        <dbReference type="EC" id="2.1.1.297"/>
    </reaction>
</comment>
<feature type="binding site" evidence="5">
    <location>
        <begin position="130"/>
        <end position="134"/>
    </location>
    <ligand>
        <name>S-adenosyl-L-methionine</name>
        <dbReference type="ChEBI" id="CHEBI:59789"/>
    </ligand>
</feature>
<evidence type="ECO:0000259" key="7">
    <source>
        <dbReference type="Pfam" id="PF17827"/>
    </source>
</evidence>
<dbReference type="PANTHER" id="PTHR18895:SF74">
    <property type="entry name" value="MTRF1L RELEASE FACTOR GLUTAMINE METHYLTRANSFERASE"/>
    <property type="match status" value="1"/>
</dbReference>
<dbReference type="RefSeq" id="WP_106775421.1">
    <property type="nucleotide sequence ID" value="NZ_PXYK01000043.1"/>
</dbReference>
<evidence type="ECO:0000256" key="2">
    <source>
        <dbReference type="ARBA" id="ARBA00022679"/>
    </source>
</evidence>
<dbReference type="InterPro" id="IPR004556">
    <property type="entry name" value="HemK-like"/>
</dbReference>
<dbReference type="EC" id="2.1.1.297" evidence="5"/>
<dbReference type="CDD" id="cd02440">
    <property type="entry name" value="AdoMet_MTases"/>
    <property type="match status" value="1"/>
</dbReference>
<dbReference type="HAMAP" id="MF_02126">
    <property type="entry name" value="RF_methyltr_PrmC"/>
    <property type="match status" value="1"/>
</dbReference>
<feature type="domain" description="Release factor glutamine methyltransferase N-terminal" evidence="7">
    <location>
        <begin position="11"/>
        <end position="81"/>
    </location>
</feature>
<gene>
    <name evidence="5 8" type="primary">prmC</name>
    <name evidence="8" type="ORF">C7I84_27560</name>
</gene>
<sequence length="297" mass="31768">MADSGPTTLDDLLRAGRQMFAAAGVGDPALDARLLVEHFTGTTRADAITAPQRRVEREFADRVWAAFERRRNGEPVHRIIGRRGFHGLDLLVSPATLEPRPDTETLVDSMLPFVREVVRRHSRCRILDLGTGTGAIALALLSQVPEATAMGVDRSEGALATAVQNAGDLGLAGRFTPLCSDWFENVSGRWDVIVSNPPYIRSDGIAGLARDVRDFEPPSALDGGPDGLDAYRQIARRAPEFIDPDGRIGVEIGFDQKQDVTAIFLAAGLEASGSAKDLGGNDRVLIFASASPGKAGT</sequence>
<keyword evidence="9" id="KW-1185">Reference proteome</keyword>
<evidence type="ECO:0000256" key="1">
    <source>
        <dbReference type="ARBA" id="ARBA00022603"/>
    </source>
</evidence>
<reference evidence="8 9" key="1">
    <citation type="submission" date="2018-03" db="EMBL/GenBank/DDBJ databases">
        <title>The draft genome of Mesorhizobium sp. 6GN-30.</title>
        <authorList>
            <person name="Liu L."/>
            <person name="Li L."/>
            <person name="Wang T."/>
            <person name="Zhang X."/>
            <person name="Liang L."/>
        </authorList>
    </citation>
    <scope>NUCLEOTIDE SEQUENCE [LARGE SCALE GENOMIC DNA]</scope>
    <source>
        <strain evidence="8 9">6GN30</strain>
    </source>
</reference>
<dbReference type="GO" id="GO:0032259">
    <property type="term" value="P:methylation"/>
    <property type="evidence" value="ECO:0007669"/>
    <property type="project" value="UniProtKB-KW"/>
</dbReference>
<dbReference type="InterPro" id="IPR007848">
    <property type="entry name" value="Small_mtfrase_dom"/>
</dbReference>
<feature type="binding site" evidence="5">
    <location>
        <begin position="196"/>
        <end position="199"/>
    </location>
    <ligand>
        <name>substrate</name>
    </ligand>
</feature>
<dbReference type="PROSITE" id="PS00092">
    <property type="entry name" value="N6_MTASE"/>
    <property type="match status" value="1"/>
</dbReference>
<keyword evidence="1 5" id="KW-0489">Methyltransferase</keyword>
<dbReference type="OrthoDB" id="9800643at2"/>
<evidence type="ECO:0000256" key="3">
    <source>
        <dbReference type="ARBA" id="ARBA00022691"/>
    </source>
</evidence>
<dbReference type="InterPro" id="IPR019874">
    <property type="entry name" value="RF_methyltr_PrmC"/>
</dbReference>
<protein>
    <recommendedName>
        <fullName evidence="5">Release factor glutamine methyltransferase</fullName>
        <shortName evidence="5">RF MTase</shortName>
        <ecNumber evidence="5">2.1.1.297</ecNumber>
    </recommendedName>
    <alternativeName>
        <fullName evidence="5">N5-glutamine methyltransferase PrmC</fullName>
    </alternativeName>
    <alternativeName>
        <fullName evidence="5">Protein-(glutamine-N5) MTase PrmC</fullName>
    </alternativeName>
    <alternativeName>
        <fullName evidence="5">Protein-glutamine N-methyltransferase PrmC</fullName>
    </alternativeName>
</protein>
<dbReference type="AlphaFoldDB" id="A0A2P7RMA1"/>
<dbReference type="Gene3D" id="3.40.50.150">
    <property type="entry name" value="Vaccinia Virus protein VP39"/>
    <property type="match status" value="1"/>
</dbReference>
<comment type="caution">
    <text evidence="8">The sequence shown here is derived from an EMBL/GenBank/DDBJ whole genome shotgun (WGS) entry which is preliminary data.</text>
</comment>
<evidence type="ECO:0000313" key="8">
    <source>
        <dbReference type="EMBL" id="PSJ51357.1"/>
    </source>
</evidence>
<name>A0A2P7RMA1_9HYPH</name>
<comment type="similarity">
    <text evidence="5">Belongs to the protein N5-glutamine methyltransferase family. PrmC subfamily.</text>
</comment>
<dbReference type="EMBL" id="PXYK01000043">
    <property type="protein sequence ID" value="PSJ51357.1"/>
    <property type="molecule type" value="Genomic_DNA"/>
</dbReference>
<dbReference type="InterPro" id="IPR002052">
    <property type="entry name" value="DNA_methylase_N6_adenine_CS"/>
</dbReference>
<organism evidence="8 9">
    <name type="scientific">Kumtagia ephedrae</name>
    <dbReference type="NCBI Taxonomy" id="2116701"/>
    <lineage>
        <taxon>Bacteria</taxon>
        <taxon>Pseudomonadati</taxon>
        <taxon>Pseudomonadota</taxon>
        <taxon>Alphaproteobacteria</taxon>
        <taxon>Hyphomicrobiales</taxon>
        <taxon>Phyllobacteriaceae</taxon>
        <taxon>Kumtagia</taxon>
    </lineage>
</organism>
<dbReference type="InterPro" id="IPR040758">
    <property type="entry name" value="PrmC_N"/>
</dbReference>
<dbReference type="GO" id="GO:0102559">
    <property type="term" value="F:peptide chain release factor N(5)-glutamine methyltransferase activity"/>
    <property type="evidence" value="ECO:0007669"/>
    <property type="project" value="UniProtKB-EC"/>
</dbReference>
<dbReference type="NCBIfam" id="TIGR03534">
    <property type="entry name" value="RF_mod_PrmC"/>
    <property type="match status" value="1"/>
</dbReference>
<dbReference type="Proteomes" id="UP000241229">
    <property type="component" value="Unassembled WGS sequence"/>
</dbReference>
<accession>A0A2P7RMA1</accession>
<keyword evidence="2 5" id="KW-0808">Transferase</keyword>
<comment type="function">
    <text evidence="5">Methylates the class 1 translation termination release factors RF1/PrfA and RF2/PrfB on the glutamine residue of the universally conserved GGQ motif.</text>
</comment>
<evidence type="ECO:0000256" key="5">
    <source>
        <dbReference type="HAMAP-Rule" id="MF_02126"/>
    </source>
</evidence>
<dbReference type="PANTHER" id="PTHR18895">
    <property type="entry name" value="HEMK METHYLTRANSFERASE"/>
    <property type="match status" value="1"/>
</dbReference>
<feature type="binding site" evidence="5">
    <location>
        <position position="196"/>
    </location>
    <ligand>
        <name>S-adenosyl-L-methionine</name>
        <dbReference type="ChEBI" id="CHEBI:59789"/>
    </ligand>
</feature>
<evidence type="ECO:0000259" key="6">
    <source>
        <dbReference type="Pfam" id="PF05175"/>
    </source>
</evidence>
<feature type="domain" description="Methyltransferase small" evidence="6">
    <location>
        <begin position="120"/>
        <end position="200"/>
    </location>
</feature>
<keyword evidence="3 5" id="KW-0949">S-adenosyl-L-methionine</keyword>
<dbReference type="Gene3D" id="1.10.8.10">
    <property type="entry name" value="DNA helicase RuvA subunit, C-terminal domain"/>
    <property type="match status" value="1"/>
</dbReference>
<feature type="binding site" evidence="5">
    <location>
        <position position="182"/>
    </location>
    <ligand>
        <name>S-adenosyl-L-methionine</name>
        <dbReference type="ChEBI" id="CHEBI:59789"/>
    </ligand>
</feature>
<evidence type="ECO:0000313" key="9">
    <source>
        <dbReference type="Proteomes" id="UP000241229"/>
    </source>
</evidence>
<proteinExistence type="inferred from homology"/>